<feature type="transmembrane region" description="Helical" evidence="8">
    <location>
        <begin position="519"/>
        <end position="535"/>
    </location>
</feature>
<name>A0A914VS68_9BILA</name>
<evidence type="ECO:0000256" key="7">
    <source>
        <dbReference type="SAM" id="MobiDB-lite"/>
    </source>
</evidence>
<dbReference type="Proteomes" id="UP000887566">
    <property type="component" value="Unplaced"/>
</dbReference>
<keyword evidence="3 8" id="KW-0812">Transmembrane</keyword>
<evidence type="ECO:0000256" key="6">
    <source>
        <dbReference type="ARBA" id="ARBA00023136"/>
    </source>
</evidence>
<accession>A0A914VS68</accession>
<evidence type="ECO:0000313" key="11">
    <source>
        <dbReference type="Proteomes" id="UP000887566"/>
    </source>
</evidence>
<feature type="transmembrane region" description="Helical" evidence="8">
    <location>
        <begin position="578"/>
        <end position="599"/>
    </location>
</feature>
<dbReference type="InterPro" id="IPR037185">
    <property type="entry name" value="EmrE-like"/>
</dbReference>
<feature type="transmembrane region" description="Helical" evidence="8">
    <location>
        <begin position="611"/>
        <end position="634"/>
    </location>
</feature>
<keyword evidence="4" id="KW-0677">Repeat</keyword>
<feature type="transmembrane region" description="Helical" evidence="8">
    <location>
        <begin position="468"/>
        <end position="486"/>
    </location>
</feature>
<keyword evidence="6 8" id="KW-0472">Membrane</keyword>
<feature type="domain" description="Sugar phosphate transporter" evidence="10">
    <location>
        <begin position="393"/>
        <end position="688"/>
    </location>
</feature>
<evidence type="ECO:0000313" key="12">
    <source>
        <dbReference type="WBParaSite" id="PSAMB.scaffold232size63248.g3454.t1"/>
    </source>
</evidence>
<evidence type="ECO:0000256" key="2">
    <source>
        <dbReference type="ARBA" id="ARBA00022614"/>
    </source>
</evidence>
<proteinExistence type="predicted"/>
<feature type="region of interest" description="Disordered" evidence="7">
    <location>
        <begin position="700"/>
        <end position="731"/>
    </location>
</feature>
<keyword evidence="5 8" id="KW-1133">Transmembrane helix</keyword>
<dbReference type="SMART" id="SM00369">
    <property type="entry name" value="LRR_TYP"/>
    <property type="match status" value="3"/>
</dbReference>
<dbReference type="AlphaFoldDB" id="A0A914VS68"/>
<feature type="transmembrane region" description="Helical" evidence="8">
    <location>
        <begin position="672"/>
        <end position="691"/>
    </location>
</feature>
<evidence type="ECO:0000256" key="3">
    <source>
        <dbReference type="ARBA" id="ARBA00022692"/>
    </source>
</evidence>
<evidence type="ECO:0000256" key="8">
    <source>
        <dbReference type="SAM" id="Phobius"/>
    </source>
</evidence>
<evidence type="ECO:0000256" key="1">
    <source>
        <dbReference type="ARBA" id="ARBA00004141"/>
    </source>
</evidence>
<sequence>MRAILLLLLLASVGIDALCNPPQRCCRVACNDEDVACVDGGRVHCVQMASLAELSEALRAHGYLLEDHFDFPSAEKLSIQYVDINTAQNSYFAQYSFLSSLKLFYCGIRTMRPNAFDGLSSLRTLHIVGLNTPAFDMAVLADIPHIRQLFITGSRMAITRMATIRSSDEHLLLDDLEEIDLSANGIAIIQQGMLDQVPNLKVLNLADNELEYLPTEMFSRSAAIASIDLSGNKLKTLQPDTFAYIQPFATIRMRRNELACEAATLEAIMCAIQQPRHVYIDWNLAEFASTASVQLLAEACEAHSQHLSQIAEAMIIMRSGPQQSSTTSLHLSTAAMQTLIALETTDPVRLRGHQMSGERTESGGRRLIAEELESGDAMGRRQDSRTQQYVKIFGVVALYWTVSISLVFVNKYLLSSKELKLDAPLLVTWYQCVCTVALCYICSLLAKSFPSTFSFPEFKFDQKISREVLPLSIVFVAMITFNNLCLKYVGVSFYYVGRSLTTVFNVVCTYLILGQKTSISAIVCCLIIIGGFFLGTDQEDHSGSLSVAGVVFGVLASLMVALNAIYTKRVLPAVGDNVGRLTLINNINACVLFIPFMIANGDIGVLINFEYLFSIHFWLMMTLSGVFGFMMGYVTGWQIQMTSPLTHNISGTAKAAAQTVMAVGWWQEVKPFLWWLSNAIVLFGSAAYTYFQAKDMEKTRNNNNKNKRPTGVSVDKAPLLSNTGDTDEDTV</sequence>
<reference evidence="12" key="1">
    <citation type="submission" date="2022-11" db="UniProtKB">
        <authorList>
            <consortium name="WormBaseParasite"/>
        </authorList>
    </citation>
    <scope>IDENTIFICATION</scope>
</reference>
<dbReference type="PROSITE" id="PS51450">
    <property type="entry name" value="LRR"/>
    <property type="match status" value="1"/>
</dbReference>
<dbReference type="Pfam" id="PF03151">
    <property type="entry name" value="TPT"/>
    <property type="match status" value="1"/>
</dbReference>
<dbReference type="PANTHER" id="PTHR11132">
    <property type="entry name" value="SOLUTE CARRIER FAMILY 35"/>
    <property type="match status" value="1"/>
</dbReference>
<keyword evidence="2" id="KW-0433">Leucine-rich repeat</keyword>
<dbReference type="Gene3D" id="3.80.10.10">
    <property type="entry name" value="Ribonuclease Inhibitor"/>
    <property type="match status" value="1"/>
</dbReference>
<dbReference type="WBParaSite" id="PSAMB.scaffold232size63248.g3454.t1">
    <property type="protein sequence ID" value="PSAMB.scaffold232size63248.g3454.t1"/>
    <property type="gene ID" value="PSAMB.scaffold232size63248.g3454"/>
</dbReference>
<feature type="transmembrane region" description="Helical" evidence="8">
    <location>
        <begin position="547"/>
        <end position="566"/>
    </location>
</feature>
<organism evidence="11 12">
    <name type="scientific">Plectus sambesii</name>
    <dbReference type="NCBI Taxonomy" id="2011161"/>
    <lineage>
        <taxon>Eukaryota</taxon>
        <taxon>Metazoa</taxon>
        <taxon>Ecdysozoa</taxon>
        <taxon>Nematoda</taxon>
        <taxon>Chromadorea</taxon>
        <taxon>Plectida</taxon>
        <taxon>Plectina</taxon>
        <taxon>Plectoidea</taxon>
        <taxon>Plectidae</taxon>
        <taxon>Plectus</taxon>
    </lineage>
</organism>
<feature type="signal peptide" evidence="9">
    <location>
        <begin position="1"/>
        <end position="17"/>
    </location>
</feature>
<dbReference type="SUPFAM" id="SSF52058">
    <property type="entry name" value="L domain-like"/>
    <property type="match status" value="1"/>
</dbReference>
<dbReference type="SUPFAM" id="SSF103481">
    <property type="entry name" value="Multidrug resistance efflux transporter EmrE"/>
    <property type="match status" value="1"/>
</dbReference>
<dbReference type="Pfam" id="PF13855">
    <property type="entry name" value="LRR_8"/>
    <property type="match status" value="1"/>
</dbReference>
<keyword evidence="11" id="KW-1185">Reference proteome</keyword>
<feature type="chain" id="PRO_5037363644" evidence="9">
    <location>
        <begin position="18"/>
        <end position="731"/>
    </location>
</feature>
<dbReference type="InterPro" id="IPR001611">
    <property type="entry name" value="Leu-rich_rpt"/>
</dbReference>
<feature type="transmembrane region" description="Helical" evidence="8">
    <location>
        <begin position="392"/>
        <end position="414"/>
    </location>
</feature>
<feature type="transmembrane region" description="Helical" evidence="8">
    <location>
        <begin position="426"/>
        <end position="448"/>
    </location>
</feature>
<protein>
    <submittedName>
        <fullName evidence="12">Sugar phosphate transporter domain-containing protein</fullName>
    </submittedName>
</protein>
<evidence type="ECO:0000256" key="9">
    <source>
        <dbReference type="SAM" id="SignalP"/>
    </source>
</evidence>
<evidence type="ECO:0000259" key="10">
    <source>
        <dbReference type="Pfam" id="PF03151"/>
    </source>
</evidence>
<dbReference type="InterPro" id="IPR032675">
    <property type="entry name" value="LRR_dom_sf"/>
</dbReference>
<dbReference type="InterPro" id="IPR004853">
    <property type="entry name" value="Sugar_P_trans_dom"/>
</dbReference>
<dbReference type="GO" id="GO:0016020">
    <property type="term" value="C:membrane"/>
    <property type="evidence" value="ECO:0007669"/>
    <property type="project" value="UniProtKB-SubCell"/>
</dbReference>
<evidence type="ECO:0000256" key="4">
    <source>
        <dbReference type="ARBA" id="ARBA00022737"/>
    </source>
</evidence>
<keyword evidence="9" id="KW-0732">Signal</keyword>
<dbReference type="InterPro" id="IPR050186">
    <property type="entry name" value="TPT_transporter"/>
</dbReference>
<comment type="subcellular location">
    <subcellularLocation>
        <location evidence="1">Membrane</location>
        <topology evidence="1">Multi-pass membrane protein</topology>
    </subcellularLocation>
</comment>
<dbReference type="InterPro" id="IPR003591">
    <property type="entry name" value="Leu-rich_rpt_typical-subtyp"/>
</dbReference>
<evidence type="ECO:0000256" key="5">
    <source>
        <dbReference type="ARBA" id="ARBA00022989"/>
    </source>
</evidence>